<dbReference type="InterPro" id="IPR009057">
    <property type="entry name" value="Homeodomain-like_sf"/>
</dbReference>
<dbReference type="PANTHER" id="PTHR30055">
    <property type="entry name" value="HTH-TYPE TRANSCRIPTIONAL REGULATOR RUTR"/>
    <property type="match status" value="1"/>
</dbReference>
<dbReference type="InterPro" id="IPR003012">
    <property type="entry name" value="Tet_transcr_reg_TetR"/>
</dbReference>
<dbReference type="PRINTS" id="PR00455">
    <property type="entry name" value="HTHTETR"/>
</dbReference>
<proteinExistence type="predicted"/>
<evidence type="ECO:0000313" key="8">
    <source>
        <dbReference type="Proteomes" id="UP000831786"/>
    </source>
</evidence>
<reference evidence="7 8" key="1">
    <citation type="submission" date="2022-04" db="EMBL/GenBank/DDBJ databases">
        <title>Leucobacter sp. isolated from rhizosphere of garlic.</title>
        <authorList>
            <person name="Won M."/>
            <person name="Lee C.-M."/>
            <person name="Woen H.-Y."/>
            <person name="Kwon S.-W."/>
        </authorList>
    </citation>
    <scope>NUCLEOTIDE SEQUENCE [LARGE SCALE GENOMIC DNA]</scope>
    <source>
        <strain evidence="7 8">H21R-40</strain>
    </source>
</reference>
<feature type="domain" description="HTH tetR-type" evidence="6">
    <location>
        <begin position="18"/>
        <end position="77"/>
    </location>
</feature>
<protein>
    <submittedName>
        <fullName evidence="7">TetR/AcrR family transcriptional regulator</fullName>
    </submittedName>
</protein>
<dbReference type="Pfam" id="PF00440">
    <property type="entry name" value="TetR_N"/>
    <property type="match status" value="1"/>
</dbReference>
<evidence type="ECO:0000256" key="2">
    <source>
        <dbReference type="ARBA" id="ARBA00023015"/>
    </source>
</evidence>
<sequence length="220" mass="23934">MSQAEPARRPAGRPRGALLSRERILEAAFALSDERGGDFTLAALARTLGVRPQALHHYFATREELIAGMRGRLTLRIGEHGFDRRPWHEAILAWARAYRDTLGRHPGLIAALATLPVAGEPESMADYERIAAAFRRDGYPDHLVVPALVAVESFVIGSALDAATPPDNLRPTDPPRAPHLAAVEAAAREHAEREGRSVTETTFEFGLTALVAGLRRAEEG</sequence>
<dbReference type="RefSeq" id="WP_244727967.1">
    <property type="nucleotide sequence ID" value="NZ_CP095045.1"/>
</dbReference>
<evidence type="ECO:0000256" key="3">
    <source>
        <dbReference type="ARBA" id="ARBA00023125"/>
    </source>
</evidence>
<dbReference type="PANTHER" id="PTHR30055:SF151">
    <property type="entry name" value="TRANSCRIPTIONAL REGULATORY PROTEIN"/>
    <property type="match status" value="1"/>
</dbReference>
<dbReference type="PRINTS" id="PR00400">
    <property type="entry name" value="TETREPRESSOR"/>
</dbReference>
<dbReference type="SUPFAM" id="SSF46689">
    <property type="entry name" value="Homeodomain-like"/>
    <property type="match status" value="1"/>
</dbReference>
<organism evidence="7 8">
    <name type="scientific">Leucobacter allii</name>
    <dbReference type="NCBI Taxonomy" id="2932247"/>
    <lineage>
        <taxon>Bacteria</taxon>
        <taxon>Bacillati</taxon>
        <taxon>Actinomycetota</taxon>
        <taxon>Actinomycetes</taxon>
        <taxon>Micrococcales</taxon>
        <taxon>Microbacteriaceae</taxon>
        <taxon>Leucobacter</taxon>
    </lineage>
</organism>
<keyword evidence="8" id="KW-1185">Reference proteome</keyword>
<keyword evidence="1" id="KW-0678">Repressor</keyword>
<dbReference type="Gene3D" id="1.10.357.10">
    <property type="entry name" value="Tetracycline Repressor, domain 2"/>
    <property type="match status" value="1"/>
</dbReference>
<evidence type="ECO:0000256" key="1">
    <source>
        <dbReference type="ARBA" id="ARBA00022491"/>
    </source>
</evidence>
<keyword evidence="4" id="KW-0804">Transcription</keyword>
<evidence type="ECO:0000313" key="7">
    <source>
        <dbReference type="EMBL" id="UOQ57278.1"/>
    </source>
</evidence>
<accession>A0ABY4FM09</accession>
<dbReference type="SUPFAM" id="SSF48498">
    <property type="entry name" value="Tetracyclin repressor-like, C-terminal domain"/>
    <property type="match status" value="1"/>
</dbReference>
<dbReference type="InterPro" id="IPR001647">
    <property type="entry name" value="HTH_TetR"/>
</dbReference>
<keyword evidence="2" id="KW-0805">Transcription regulation</keyword>
<feature type="DNA-binding region" description="H-T-H motif" evidence="5">
    <location>
        <begin position="40"/>
        <end position="59"/>
    </location>
</feature>
<dbReference type="Proteomes" id="UP000831786">
    <property type="component" value="Chromosome"/>
</dbReference>
<name>A0ABY4FM09_9MICO</name>
<dbReference type="InterPro" id="IPR050109">
    <property type="entry name" value="HTH-type_TetR-like_transc_reg"/>
</dbReference>
<evidence type="ECO:0000256" key="4">
    <source>
        <dbReference type="ARBA" id="ARBA00023163"/>
    </source>
</evidence>
<evidence type="ECO:0000259" key="6">
    <source>
        <dbReference type="PROSITE" id="PS50977"/>
    </source>
</evidence>
<gene>
    <name evidence="7" type="ORF">MUN78_00060</name>
</gene>
<dbReference type="InterPro" id="IPR036271">
    <property type="entry name" value="Tet_transcr_reg_TetR-rel_C_sf"/>
</dbReference>
<dbReference type="Pfam" id="PF02909">
    <property type="entry name" value="TetR_C_1"/>
    <property type="match status" value="1"/>
</dbReference>
<dbReference type="InterPro" id="IPR004111">
    <property type="entry name" value="Repressor_TetR_C"/>
</dbReference>
<dbReference type="PROSITE" id="PS50977">
    <property type="entry name" value="HTH_TETR_2"/>
    <property type="match status" value="1"/>
</dbReference>
<evidence type="ECO:0000256" key="5">
    <source>
        <dbReference type="PROSITE-ProRule" id="PRU00335"/>
    </source>
</evidence>
<keyword evidence="3 5" id="KW-0238">DNA-binding</keyword>
<dbReference type="EMBL" id="CP095045">
    <property type="protein sequence ID" value="UOQ57278.1"/>
    <property type="molecule type" value="Genomic_DNA"/>
</dbReference>